<protein>
    <submittedName>
        <fullName evidence="6">Antitermination regulator</fullName>
    </submittedName>
</protein>
<proteinExistence type="predicted"/>
<dbReference type="Pfam" id="PF13185">
    <property type="entry name" value="GAF_2"/>
    <property type="match status" value="1"/>
</dbReference>
<dbReference type="InterPro" id="IPR036388">
    <property type="entry name" value="WH-like_DNA-bd_sf"/>
</dbReference>
<evidence type="ECO:0000313" key="6">
    <source>
        <dbReference type="EMBL" id="OHU60888.1"/>
    </source>
</evidence>
<dbReference type="InterPro" id="IPR003018">
    <property type="entry name" value="GAF"/>
</dbReference>
<dbReference type="SMART" id="SM01012">
    <property type="entry name" value="ANTAR"/>
    <property type="match status" value="1"/>
</dbReference>
<evidence type="ECO:0000256" key="2">
    <source>
        <dbReference type="ARBA" id="ARBA00022777"/>
    </source>
</evidence>
<evidence type="ECO:0000313" key="7">
    <source>
        <dbReference type="Proteomes" id="UP000180043"/>
    </source>
</evidence>
<dbReference type="InterPro" id="IPR012074">
    <property type="entry name" value="GAF_ANTAR"/>
</dbReference>
<dbReference type="EMBL" id="MLIQ01000006">
    <property type="protein sequence ID" value="OHU60888.1"/>
    <property type="molecule type" value="Genomic_DNA"/>
</dbReference>
<gene>
    <name evidence="6" type="ORF">BKG82_01750</name>
</gene>
<dbReference type="SUPFAM" id="SSF52172">
    <property type="entry name" value="CheY-like"/>
    <property type="match status" value="1"/>
</dbReference>
<name>A0A1S1LVB9_MYCCH</name>
<dbReference type="AlphaFoldDB" id="A0A1S1LVB9"/>
<dbReference type="GO" id="GO:0016301">
    <property type="term" value="F:kinase activity"/>
    <property type="evidence" value="ECO:0007669"/>
    <property type="project" value="UniProtKB-KW"/>
</dbReference>
<dbReference type="PROSITE" id="PS50921">
    <property type="entry name" value="ANTAR"/>
    <property type="match status" value="1"/>
</dbReference>
<dbReference type="SUPFAM" id="SSF55781">
    <property type="entry name" value="GAF domain-like"/>
    <property type="match status" value="1"/>
</dbReference>
<keyword evidence="1" id="KW-0808">Transferase</keyword>
<dbReference type="Proteomes" id="UP000180043">
    <property type="component" value="Unassembled WGS sequence"/>
</dbReference>
<dbReference type="GO" id="GO:0003723">
    <property type="term" value="F:RNA binding"/>
    <property type="evidence" value="ECO:0007669"/>
    <property type="project" value="InterPro"/>
</dbReference>
<keyword evidence="3" id="KW-0805">Transcription regulation</keyword>
<dbReference type="Gene3D" id="1.10.10.10">
    <property type="entry name" value="Winged helix-like DNA-binding domain superfamily/Winged helix DNA-binding domain"/>
    <property type="match status" value="1"/>
</dbReference>
<evidence type="ECO:0000256" key="1">
    <source>
        <dbReference type="ARBA" id="ARBA00022679"/>
    </source>
</evidence>
<sequence length="231" mass="25104">MTDDPVPGAFSAKMADAARRMQQEHSSVEMTLESITAAALKNVPGVEQAGITLVTGQYTIESRAATSEVPRILDEIQQELREGPCVQSAWEHETVYAEDLATTTRWPEFAKAAVKLGVRSMLSFQLFTYGENLGALNLYARSPQAFGADSYDAGLALATHAAIVLVAAQRESQWVSALASRDIIGQAKGMLMERFAIDAAQAFTLIRQLSQESNTKLVDVARAIVDDRPSR</sequence>
<evidence type="ECO:0000259" key="5">
    <source>
        <dbReference type="PROSITE" id="PS50921"/>
    </source>
</evidence>
<keyword evidence="2" id="KW-0418">Kinase</keyword>
<dbReference type="InterPro" id="IPR005561">
    <property type="entry name" value="ANTAR"/>
</dbReference>
<dbReference type="PIRSF" id="PIRSF036625">
    <property type="entry name" value="GAF_ANTAR"/>
    <property type="match status" value="1"/>
</dbReference>
<evidence type="ECO:0000256" key="4">
    <source>
        <dbReference type="ARBA" id="ARBA00023163"/>
    </source>
</evidence>
<dbReference type="Pfam" id="PF03861">
    <property type="entry name" value="ANTAR"/>
    <property type="match status" value="1"/>
</dbReference>
<keyword evidence="4" id="KW-0804">Transcription</keyword>
<dbReference type="InterPro" id="IPR011006">
    <property type="entry name" value="CheY-like_superfamily"/>
</dbReference>
<dbReference type="Gene3D" id="3.30.450.40">
    <property type="match status" value="1"/>
</dbReference>
<evidence type="ECO:0000256" key="3">
    <source>
        <dbReference type="ARBA" id="ARBA00023015"/>
    </source>
</evidence>
<accession>A0A1S1LVB9</accession>
<dbReference type="InterPro" id="IPR029016">
    <property type="entry name" value="GAF-like_dom_sf"/>
</dbReference>
<organism evidence="6 7">
    <name type="scientific">Mycobacteroides chelonae</name>
    <name type="common">Mycobacterium chelonae</name>
    <dbReference type="NCBI Taxonomy" id="1774"/>
    <lineage>
        <taxon>Bacteria</taxon>
        <taxon>Bacillati</taxon>
        <taxon>Actinomycetota</taxon>
        <taxon>Actinomycetes</taxon>
        <taxon>Mycobacteriales</taxon>
        <taxon>Mycobacteriaceae</taxon>
        <taxon>Mycobacteroides</taxon>
    </lineage>
</organism>
<reference evidence="6 7" key="1">
    <citation type="submission" date="2016-10" db="EMBL/GenBank/DDBJ databases">
        <title>Evaluation of Human, Veterinary and Environmental Mycobacterium chelonae Isolates by Core Genome Phylogenomic Analysis, Targeted Gene Comparison, and Anti-microbial Susceptibility Patterns: A Tale of Mistaken Identities.</title>
        <authorList>
            <person name="Fogelson S.B."/>
            <person name="Camus A.C."/>
            <person name="Lorenz W."/>
            <person name="Vasireddy R."/>
            <person name="Vasireddy S."/>
            <person name="Smith T."/>
            <person name="Brown-Elliott B.A."/>
            <person name="Wallace R.J.Jr."/>
            <person name="Hasan N.A."/>
            <person name="Reischl U."/>
            <person name="Sanchez S."/>
        </authorList>
    </citation>
    <scope>NUCLEOTIDE SEQUENCE [LARGE SCALE GENOMIC DNA]</scope>
    <source>
        <strain evidence="6 7">15515</strain>
    </source>
</reference>
<comment type="caution">
    <text evidence="6">The sequence shown here is derived from an EMBL/GenBank/DDBJ whole genome shotgun (WGS) entry which is preliminary data.</text>
</comment>
<feature type="domain" description="ANTAR" evidence="5">
    <location>
        <begin position="164"/>
        <end position="225"/>
    </location>
</feature>